<dbReference type="Proteomes" id="UP001237642">
    <property type="component" value="Unassembled WGS sequence"/>
</dbReference>
<reference evidence="5" key="2">
    <citation type="submission" date="2023-05" db="EMBL/GenBank/DDBJ databases">
        <authorList>
            <person name="Schelkunov M.I."/>
        </authorList>
    </citation>
    <scope>NUCLEOTIDE SEQUENCE</scope>
    <source>
        <strain evidence="5">Hsosn_3</strain>
        <tissue evidence="5">Leaf</tissue>
    </source>
</reference>
<evidence type="ECO:0000313" key="5">
    <source>
        <dbReference type="EMBL" id="KAK1358579.1"/>
    </source>
</evidence>
<dbReference type="PROSITE" id="PS50600">
    <property type="entry name" value="ULP_PROTEASE"/>
    <property type="match status" value="1"/>
</dbReference>
<comment type="similarity">
    <text evidence="1">Belongs to the peptidase C48 family.</text>
</comment>
<keyword evidence="3" id="KW-0378">Hydrolase</keyword>
<dbReference type="PANTHER" id="PTHR33018:SF34">
    <property type="entry name" value="OS02G0472350 PROTEIN"/>
    <property type="match status" value="1"/>
</dbReference>
<sequence>MPILEIFLKYIGTLCNELKDDTFAFMLPSRLAISHNRNYDQIQEATEYMTDMLVANKSKRFILAPYIQDDHWMLLLFCLYESVIYVFDSLRKERKIRLTTPARTAFKLYVPEGGLRNNRKEFLWHHTEVQCPQQEGGTECGFYVMRYMHDIVMLSQKNPNVNWKVGLALGQIFYSRMLMIRCVCHGSQNG</sequence>
<dbReference type="InterPro" id="IPR038765">
    <property type="entry name" value="Papain-like_cys_pep_sf"/>
</dbReference>
<dbReference type="SUPFAM" id="SSF54001">
    <property type="entry name" value="Cysteine proteinases"/>
    <property type="match status" value="1"/>
</dbReference>
<evidence type="ECO:0000313" key="6">
    <source>
        <dbReference type="Proteomes" id="UP001237642"/>
    </source>
</evidence>
<dbReference type="InterPro" id="IPR003653">
    <property type="entry name" value="Peptidase_C48_C"/>
</dbReference>
<organism evidence="5 6">
    <name type="scientific">Heracleum sosnowskyi</name>
    <dbReference type="NCBI Taxonomy" id="360622"/>
    <lineage>
        <taxon>Eukaryota</taxon>
        <taxon>Viridiplantae</taxon>
        <taxon>Streptophyta</taxon>
        <taxon>Embryophyta</taxon>
        <taxon>Tracheophyta</taxon>
        <taxon>Spermatophyta</taxon>
        <taxon>Magnoliopsida</taxon>
        <taxon>eudicotyledons</taxon>
        <taxon>Gunneridae</taxon>
        <taxon>Pentapetalae</taxon>
        <taxon>asterids</taxon>
        <taxon>campanulids</taxon>
        <taxon>Apiales</taxon>
        <taxon>Apiaceae</taxon>
        <taxon>Apioideae</taxon>
        <taxon>apioid superclade</taxon>
        <taxon>Tordylieae</taxon>
        <taxon>Tordyliinae</taxon>
        <taxon>Heracleum</taxon>
    </lineage>
</organism>
<comment type="caution">
    <text evidence="5">The sequence shown here is derived from an EMBL/GenBank/DDBJ whole genome shotgun (WGS) entry which is preliminary data.</text>
</comment>
<proteinExistence type="inferred from homology"/>
<evidence type="ECO:0000256" key="2">
    <source>
        <dbReference type="ARBA" id="ARBA00022670"/>
    </source>
</evidence>
<dbReference type="AlphaFoldDB" id="A0AAD8M3S2"/>
<dbReference type="GO" id="GO:0006508">
    <property type="term" value="P:proteolysis"/>
    <property type="evidence" value="ECO:0007669"/>
    <property type="project" value="UniProtKB-KW"/>
</dbReference>
<accession>A0AAD8M3S2</accession>
<gene>
    <name evidence="5" type="ORF">POM88_051835</name>
</gene>
<dbReference type="PANTHER" id="PTHR33018">
    <property type="entry name" value="OS10G0338966 PROTEIN-RELATED"/>
    <property type="match status" value="1"/>
</dbReference>
<reference evidence="5" key="1">
    <citation type="submission" date="2023-02" db="EMBL/GenBank/DDBJ databases">
        <title>Genome of toxic invasive species Heracleum sosnowskyi carries increased number of genes despite the absence of recent whole-genome duplications.</title>
        <authorList>
            <person name="Schelkunov M."/>
            <person name="Shtratnikova V."/>
            <person name="Makarenko M."/>
            <person name="Klepikova A."/>
            <person name="Omelchenko D."/>
            <person name="Novikova G."/>
            <person name="Obukhova E."/>
            <person name="Bogdanov V."/>
            <person name="Penin A."/>
            <person name="Logacheva M."/>
        </authorList>
    </citation>
    <scope>NUCLEOTIDE SEQUENCE</scope>
    <source>
        <strain evidence="5">Hsosn_3</strain>
        <tissue evidence="5">Leaf</tissue>
    </source>
</reference>
<feature type="domain" description="Ubiquitin-like protease family profile" evidence="4">
    <location>
        <begin position="1"/>
        <end position="151"/>
    </location>
</feature>
<name>A0AAD8M3S2_9APIA</name>
<dbReference type="GO" id="GO:0008234">
    <property type="term" value="F:cysteine-type peptidase activity"/>
    <property type="evidence" value="ECO:0007669"/>
    <property type="project" value="InterPro"/>
</dbReference>
<dbReference type="Gene3D" id="3.40.395.10">
    <property type="entry name" value="Adenoviral Proteinase, Chain A"/>
    <property type="match status" value="1"/>
</dbReference>
<dbReference type="Pfam" id="PF02902">
    <property type="entry name" value="Peptidase_C48"/>
    <property type="match status" value="1"/>
</dbReference>
<keyword evidence="2" id="KW-0645">Protease</keyword>
<evidence type="ECO:0000259" key="4">
    <source>
        <dbReference type="PROSITE" id="PS50600"/>
    </source>
</evidence>
<keyword evidence="6" id="KW-1185">Reference proteome</keyword>
<protein>
    <recommendedName>
        <fullName evidence="4">Ubiquitin-like protease family profile domain-containing protein</fullName>
    </recommendedName>
</protein>
<evidence type="ECO:0000256" key="3">
    <source>
        <dbReference type="ARBA" id="ARBA00022801"/>
    </source>
</evidence>
<evidence type="ECO:0000256" key="1">
    <source>
        <dbReference type="ARBA" id="ARBA00005234"/>
    </source>
</evidence>
<dbReference type="EMBL" id="JAUIZM010000011">
    <property type="protein sequence ID" value="KAK1358579.1"/>
    <property type="molecule type" value="Genomic_DNA"/>
</dbReference>